<evidence type="ECO:0000313" key="2">
    <source>
        <dbReference type="Proteomes" id="UP000683579"/>
    </source>
</evidence>
<keyword evidence="2" id="KW-1185">Reference proteome</keyword>
<evidence type="ECO:0000313" key="1">
    <source>
        <dbReference type="EMBL" id="QXA45683.1"/>
    </source>
</evidence>
<proteinExistence type="predicted"/>
<sequence>MERIFEENDHNASPLDFFIAFSVLATAHSKRFVTAFNGVREGKREFDFRVLQGFVDK</sequence>
<dbReference type="EMBL" id="CP077262">
    <property type="protein sequence ID" value="QXA45683.1"/>
    <property type="molecule type" value="Genomic_DNA"/>
</dbReference>
<reference evidence="1 2" key="1">
    <citation type="submission" date="2021-06" db="EMBL/GenBank/DDBJ databases">
        <title>FDA dAtabase for Regulatory Grade micrObial Sequences (FDA-ARGOS): Supporting development and validation of Infectious Disease Dx tests.</title>
        <authorList>
            <person name="Sproer C."/>
            <person name="Gronow S."/>
            <person name="Severitt S."/>
            <person name="Schroder I."/>
            <person name="Tallon L."/>
            <person name="Sadzewicz L."/>
            <person name="Zhao X."/>
            <person name="Boylan J."/>
            <person name="Ott S."/>
            <person name="Bowen H."/>
            <person name="Vavikolanu K."/>
            <person name="Mehta A."/>
            <person name="Aluvathingal J."/>
            <person name="Nadendla S."/>
            <person name="Lowell S."/>
            <person name="Myers T."/>
            <person name="Yan Y."/>
        </authorList>
    </citation>
    <scope>NUCLEOTIDE SEQUENCE [LARGE SCALE GENOMIC DNA]</scope>
    <source>
        <strain evidence="1 2">FDAARGOS 1424</strain>
    </source>
</reference>
<accession>A0ABX8K9L3</accession>
<dbReference type="Proteomes" id="UP000683579">
    <property type="component" value="Chromosome"/>
</dbReference>
<name>A0ABX8K9L3_9ENTR</name>
<organism evidence="1 2">
    <name type="scientific">Citrobacter pasteurii</name>
    <dbReference type="NCBI Taxonomy" id="1563222"/>
    <lineage>
        <taxon>Bacteria</taxon>
        <taxon>Pseudomonadati</taxon>
        <taxon>Pseudomonadota</taxon>
        <taxon>Gammaproteobacteria</taxon>
        <taxon>Enterobacterales</taxon>
        <taxon>Enterobacteriaceae</taxon>
        <taxon>Citrobacter</taxon>
    </lineage>
</organism>
<protein>
    <submittedName>
        <fullName evidence="1">Uncharacterized protein</fullName>
    </submittedName>
</protein>
<dbReference type="RefSeq" id="WP_217124633.1">
    <property type="nucleotide sequence ID" value="NZ_CP077262.1"/>
</dbReference>
<gene>
    <name evidence="1" type="ORF">I6L54_04465</name>
</gene>